<organism evidence="1 2">
    <name type="scientific">Clonostachys byssicola</name>
    <dbReference type="NCBI Taxonomy" id="160290"/>
    <lineage>
        <taxon>Eukaryota</taxon>
        <taxon>Fungi</taxon>
        <taxon>Dikarya</taxon>
        <taxon>Ascomycota</taxon>
        <taxon>Pezizomycotina</taxon>
        <taxon>Sordariomycetes</taxon>
        <taxon>Hypocreomycetidae</taxon>
        <taxon>Hypocreales</taxon>
        <taxon>Bionectriaceae</taxon>
        <taxon>Clonostachys</taxon>
    </lineage>
</organism>
<dbReference type="Proteomes" id="UP000754883">
    <property type="component" value="Unassembled WGS sequence"/>
</dbReference>
<dbReference type="InterPro" id="IPR011051">
    <property type="entry name" value="RmlC_Cupin_sf"/>
</dbReference>
<evidence type="ECO:0000313" key="2">
    <source>
        <dbReference type="Proteomes" id="UP000754883"/>
    </source>
</evidence>
<dbReference type="OrthoDB" id="9976870at2759"/>
<dbReference type="InterPro" id="IPR014710">
    <property type="entry name" value="RmlC-like_jellyroll"/>
</dbReference>
<reference evidence="1" key="1">
    <citation type="submission" date="2021-10" db="EMBL/GenBank/DDBJ databases">
        <authorList>
            <person name="Piombo E."/>
        </authorList>
    </citation>
    <scope>NUCLEOTIDE SEQUENCE</scope>
</reference>
<proteinExistence type="predicted"/>
<sequence length="217" mass="25026">MFSMFRASLPPRTNRAEQNPIIYEDGASSLEFMPSGSDYVLRNMHPPFNADRPSIMVPPLHYHIHQTEHFRIHSGTCHLYQKATNVPWKTISVMNSEAPKIAFVPSGIYHSLKNASTTDPMIIDVNLTPEDYEGEQKFFRNFFGYLDDCRKAGQTPSLFQLMVFLRAADTPLGLPAPTEWVGRIVSRFFMNAMGWYGKWILGYKESYPEYYIRKKSL</sequence>
<gene>
    <name evidence="1" type="ORF">CBYS24578_00013082</name>
</gene>
<keyword evidence="2" id="KW-1185">Reference proteome</keyword>
<dbReference type="CDD" id="cd02208">
    <property type="entry name" value="cupin_RmlC-like"/>
    <property type="match status" value="1"/>
</dbReference>
<accession>A0A9N9XVH1</accession>
<evidence type="ECO:0000313" key="1">
    <source>
        <dbReference type="EMBL" id="CAG9975620.1"/>
    </source>
</evidence>
<protein>
    <submittedName>
        <fullName evidence="1">Uncharacterized protein</fullName>
    </submittedName>
</protein>
<dbReference type="SUPFAM" id="SSF51182">
    <property type="entry name" value="RmlC-like cupins"/>
    <property type="match status" value="1"/>
</dbReference>
<dbReference type="Gene3D" id="2.60.120.10">
    <property type="entry name" value="Jelly Rolls"/>
    <property type="match status" value="1"/>
</dbReference>
<name>A0A9N9XVH1_9HYPO</name>
<dbReference type="AlphaFoldDB" id="A0A9N9XVH1"/>
<comment type="caution">
    <text evidence="1">The sequence shown here is derived from an EMBL/GenBank/DDBJ whole genome shotgun (WGS) entry which is preliminary data.</text>
</comment>
<dbReference type="EMBL" id="CABFNO020001268">
    <property type="protein sequence ID" value="CAG9975620.1"/>
    <property type="molecule type" value="Genomic_DNA"/>
</dbReference>